<evidence type="ECO:0000259" key="2">
    <source>
        <dbReference type="Pfam" id="PF09588"/>
    </source>
</evidence>
<dbReference type="EMBL" id="BK015706">
    <property type="protein sequence ID" value="DAE21019.1"/>
    <property type="molecule type" value="Genomic_DNA"/>
</dbReference>
<sequence length="317" mass="35949">MSEIYTVYKDTRNMSRAEWLAARKAGIGGSDAAAIIGLNPFSSPLTVWADKTSADEPQEESESEAIWLGNVLEDHVARRYAEESGLNIVRCNQMMQSIEHPFMLANIDRRVKGKRIGVEIKTTSSFTKTDFAGGDINPWYYAQCMHYLAVTGWDEWKLVVLVIGRGMYTYSFKRDGNEDQIKALISAEDYFWHEYVEQGKCPPVDGSKAADEILAKRYPVSDGSTITLDCDDAISQYMTLTSKIKELEGDKALYEQRIKECMGESERGESANYVVSWKNSSPRKTIDTKRLTEEHPEIVDRYIKIGAPTRRFMVKEA</sequence>
<feature type="domain" description="YqaJ viral recombinase" evidence="2">
    <location>
        <begin position="18"/>
        <end position="153"/>
    </location>
</feature>
<keyword evidence="3" id="KW-0269">Exonuclease</keyword>
<dbReference type="InterPro" id="IPR017482">
    <property type="entry name" value="Lambda-type_endonuclease"/>
</dbReference>
<dbReference type="Pfam" id="PF09588">
    <property type="entry name" value="YqaJ"/>
    <property type="match status" value="1"/>
</dbReference>
<name>A0A8S5QQC5_9CAUD</name>
<feature type="coiled-coil region" evidence="1">
    <location>
        <begin position="237"/>
        <end position="264"/>
    </location>
</feature>
<dbReference type="InterPro" id="IPR011335">
    <property type="entry name" value="Restrct_endonuc-II-like"/>
</dbReference>
<organism evidence="3">
    <name type="scientific">Siphoviridae sp. ct8LX107</name>
    <dbReference type="NCBI Taxonomy" id="2826169"/>
    <lineage>
        <taxon>Viruses</taxon>
        <taxon>Duplodnaviria</taxon>
        <taxon>Heunggongvirae</taxon>
        <taxon>Uroviricota</taxon>
        <taxon>Caudoviricetes</taxon>
    </lineage>
</organism>
<keyword evidence="1" id="KW-0175">Coiled coil</keyword>
<dbReference type="Gene3D" id="3.90.320.10">
    <property type="match status" value="1"/>
</dbReference>
<evidence type="ECO:0000256" key="1">
    <source>
        <dbReference type="SAM" id="Coils"/>
    </source>
</evidence>
<dbReference type="InterPro" id="IPR011604">
    <property type="entry name" value="PDDEXK-like_dom_sf"/>
</dbReference>
<dbReference type="GO" id="GO:0004527">
    <property type="term" value="F:exonuclease activity"/>
    <property type="evidence" value="ECO:0007669"/>
    <property type="project" value="UniProtKB-KW"/>
</dbReference>
<accession>A0A8S5QQC5</accession>
<keyword evidence="3" id="KW-0540">Nuclease</keyword>
<dbReference type="SUPFAM" id="SSF52980">
    <property type="entry name" value="Restriction endonuclease-like"/>
    <property type="match status" value="1"/>
</dbReference>
<reference evidence="3" key="1">
    <citation type="journal article" date="2021" name="Proc. Natl. Acad. Sci. U.S.A.">
        <title>A Catalog of Tens of Thousands of Viruses from Human Metagenomes Reveals Hidden Associations with Chronic Diseases.</title>
        <authorList>
            <person name="Tisza M.J."/>
            <person name="Buck C.B."/>
        </authorList>
    </citation>
    <scope>NUCLEOTIDE SEQUENCE</scope>
    <source>
        <strain evidence="3">Ct8LX107</strain>
    </source>
</reference>
<proteinExistence type="predicted"/>
<dbReference type="NCBIfam" id="TIGR03033">
    <property type="entry name" value="phage_rel_nuc"/>
    <property type="match status" value="1"/>
</dbReference>
<protein>
    <submittedName>
        <fullName evidence="3">Exonuclease</fullName>
    </submittedName>
</protein>
<keyword evidence="3" id="KW-0378">Hydrolase</keyword>
<evidence type="ECO:0000313" key="3">
    <source>
        <dbReference type="EMBL" id="DAE21019.1"/>
    </source>
</evidence>
<dbReference type="InterPro" id="IPR019080">
    <property type="entry name" value="YqaJ_viral_recombinase"/>
</dbReference>